<accession>A0A9X7J3I2</accession>
<reference evidence="3 4" key="1">
    <citation type="submission" date="2018-03" db="EMBL/GenBank/DDBJ databases">
        <title>Genome sequence of Moorella stamsii DSM 26217.</title>
        <authorList>
            <person name="Poehlein A."/>
            <person name="Daniel R."/>
        </authorList>
    </citation>
    <scope>NUCLEOTIDE SEQUENCE [LARGE SCALE GENOMIC DNA]</scope>
    <source>
        <strain evidence="4">DSM 26217</strain>
    </source>
</reference>
<comment type="caution">
    <text evidence="3">The sequence shown here is derived from an EMBL/GenBank/DDBJ whole genome shotgun (WGS) entry which is preliminary data.</text>
</comment>
<dbReference type="PANTHER" id="PTHR34860">
    <property type="entry name" value="REPRESSOR-LIKE PROTEIN SSO7C3"/>
    <property type="match status" value="1"/>
</dbReference>
<dbReference type="RefSeq" id="WP_054937819.1">
    <property type="nucleotide sequence ID" value="NZ_PVXL01000046.1"/>
</dbReference>
<organism evidence="3 4">
    <name type="scientific">Neomoorella stamsii</name>
    <dbReference type="NCBI Taxonomy" id="1266720"/>
    <lineage>
        <taxon>Bacteria</taxon>
        <taxon>Bacillati</taxon>
        <taxon>Bacillota</taxon>
        <taxon>Clostridia</taxon>
        <taxon>Neomoorellales</taxon>
        <taxon>Neomoorellaceae</taxon>
        <taxon>Neomoorella</taxon>
    </lineage>
</organism>
<dbReference type="AlphaFoldDB" id="A0A9X7J3I2"/>
<proteinExistence type="predicted"/>
<evidence type="ECO:0000313" key="3">
    <source>
        <dbReference type="EMBL" id="PRR72300.1"/>
    </source>
</evidence>
<evidence type="ECO:0000313" key="4">
    <source>
        <dbReference type="Proteomes" id="UP000239430"/>
    </source>
</evidence>
<dbReference type="PANTHER" id="PTHR34860:SF6">
    <property type="entry name" value="REPRESSOR-LIKE PROTEIN SSO7C3"/>
    <property type="match status" value="1"/>
</dbReference>
<dbReference type="NCBIfam" id="TIGR01439">
    <property type="entry name" value="lp_hng_hel_AbrB"/>
    <property type="match status" value="1"/>
</dbReference>
<dbReference type="PROSITE" id="PS51740">
    <property type="entry name" value="SPOVT_ABRB"/>
    <property type="match status" value="1"/>
</dbReference>
<sequence length="67" mass="7768">MGKQVEITKLSSRGQVVIPKEIRQQLGWETGDHVAVEVQGDMVILRRLQLESFREARHQQVRMSLIK</sequence>
<keyword evidence="1" id="KW-0238">DNA-binding</keyword>
<evidence type="ECO:0000256" key="1">
    <source>
        <dbReference type="PROSITE-ProRule" id="PRU01076"/>
    </source>
</evidence>
<dbReference type="Pfam" id="PF04014">
    <property type="entry name" value="MazE_antitoxin"/>
    <property type="match status" value="1"/>
</dbReference>
<feature type="domain" description="SpoVT-AbrB" evidence="2">
    <location>
        <begin position="5"/>
        <end position="55"/>
    </location>
</feature>
<dbReference type="InterPro" id="IPR052975">
    <property type="entry name" value="Repressor-like_regulatory"/>
</dbReference>
<dbReference type="InterPro" id="IPR007159">
    <property type="entry name" value="SpoVT-AbrB_dom"/>
</dbReference>
<dbReference type="Proteomes" id="UP000239430">
    <property type="component" value="Unassembled WGS sequence"/>
</dbReference>
<dbReference type="EMBL" id="PVXL01000046">
    <property type="protein sequence ID" value="PRR72300.1"/>
    <property type="molecule type" value="Genomic_DNA"/>
</dbReference>
<dbReference type="Gene3D" id="2.10.260.10">
    <property type="match status" value="1"/>
</dbReference>
<gene>
    <name evidence="3" type="ORF">MOST_20110</name>
</gene>
<dbReference type="InterPro" id="IPR037914">
    <property type="entry name" value="SpoVT-AbrB_sf"/>
</dbReference>
<name>A0A9X7J3I2_9FIRM</name>
<dbReference type="SUPFAM" id="SSF89447">
    <property type="entry name" value="AbrB/MazE/MraZ-like"/>
    <property type="match status" value="1"/>
</dbReference>
<protein>
    <submittedName>
        <fullName evidence="3">SpoVT / AbrB like domain protein</fullName>
    </submittedName>
</protein>
<evidence type="ECO:0000259" key="2">
    <source>
        <dbReference type="PROSITE" id="PS51740"/>
    </source>
</evidence>
<keyword evidence="4" id="KW-1185">Reference proteome</keyword>
<dbReference type="SMART" id="SM00966">
    <property type="entry name" value="SpoVT_AbrB"/>
    <property type="match status" value="1"/>
</dbReference>
<dbReference type="GO" id="GO:0003677">
    <property type="term" value="F:DNA binding"/>
    <property type="evidence" value="ECO:0007669"/>
    <property type="project" value="UniProtKB-UniRule"/>
</dbReference>